<dbReference type="Proteomes" id="UP001213681">
    <property type="component" value="Unassembled WGS sequence"/>
</dbReference>
<accession>A0AAD6C945</accession>
<dbReference type="RefSeq" id="XP_056767861.1">
    <property type="nucleotide sequence ID" value="XM_056907134.1"/>
</dbReference>
<gene>
    <name evidence="1" type="ORF">N7458_003752</name>
</gene>
<proteinExistence type="predicted"/>
<reference evidence="1" key="1">
    <citation type="submission" date="2022-12" db="EMBL/GenBank/DDBJ databases">
        <authorList>
            <person name="Petersen C."/>
        </authorList>
    </citation>
    <scope>NUCLEOTIDE SEQUENCE</scope>
    <source>
        <strain evidence="1">IBT 16125</strain>
    </source>
</reference>
<dbReference type="EMBL" id="JAPVEA010000004">
    <property type="protein sequence ID" value="KAJ5455488.1"/>
    <property type="molecule type" value="Genomic_DNA"/>
</dbReference>
<name>A0AAD6C945_9EURO</name>
<organism evidence="1 2">
    <name type="scientific">Penicillium daleae</name>
    <dbReference type="NCBI Taxonomy" id="63821"/>
    <lineage>
        <taxon>Eukaryota</taxon>
        <taxon>Fungi</taxon>
        <taxon>Dikarya</taxon>
        <taxon>Ascomycota</taxon>
        <taxon>Pezizomycotina</taxon>
        <taxon>Eurotiomycetes</taxon>
        <taxon>Eurotiomycetidae</taxon>
        <taxon>Eurotiales</taxon>
        <taxon>Aspergillaceae</taxon>
        <taxon>Penicillium</taxon>
    </lineage>
</organism>
<evidence type="ECO:0000313" key="2">
    <source>
        <dbReference type="Proteomes" id="UP001213681"/>
    </source>
</evidence>
<dbReference type="AlphaFoldDB" id="A0AAD6C945"/>
<reference evidence="1" key="2">
    <citation type="journal article" date="2023" name="IMA Fungus">
        <title>Comparative genomic study of the Penicillium genus elucidates a diverse pangenome and 15 lateral gene transfer events.</title>
        <authorList>
            <person name="Petersen C."/>
            <person name="Sorensen T."/>
            <person name="Nielsen M.R."/>
            <person name="Sondergaard T.E."/>
            <person name="Sorensen J.L."/>
            <person name="Fitzpatrick D.A."/>
            <person name="Frisvad J.C."/>
            <person name="Nielsen K.L."/>
        </authorList>
    </citation>
    <scope>NUCLEOTIDE SEQUENCE</scope>
    <source>
        <strain evidence="1">IBT 16125</strain>
    </source>
</reference>
<evidence type="ECO:0000313" key="1">
    <source>
        <dbReference type="EMBL" id="KAJ5455488.1"/>
    </source>
</evidence>
<sequence>MTPQDSVTEGEGWCPIGVQCQVHCTPLMQANARAAADSPDGWAEDRWEERGCLVKESPCCGTAWGVDCLHCGISFALFAYILGRPIRSSLREPKK</sequence>
<protein>
    <submittedName>
        <fullName evidence="1">Uncharacterized protein</fullName>
    </submittedName>
</protein>
<comment type="caution">
    <text evidence="1">The sequence shown here is derived from an EMBL/GenBank/DDBJ whole genome shotgun (WGS) entry which is preliminary data.</text>
</comment>
<dbReference type="GeneID" id="81597377"/>
<keyword evidence="2" id="KW-1185">Reference proteome</keyword>